<proteinExistence type="predicted"/>
<evidence type="ECO:0000256" key="1">
    <source>
        <dbReference type="SAM" id="Phobius"/>
    </source>
</evidence>
<keyword evidence="1" id="KW-0812">Transmembrane</keyword>
<organism evidence="2 3">
    <name type="scientific">Micrococcus cohnii</name>
    <dbReference type="NCBI Taxonomy" id="993416"/>
    <lineage>
        <taxon>Bacteria</taxon>
        <taxon>Bacillati</taxon>
        <taxon>Actinomycetota</taxon>
        <taxon>Actinomycetes</taxon>
        <taxon>Micrococcales</taxon>
        <taxon>Micrococcaceae</taxon>
        <taxon>Micrococcus</taxon>
    </lineage>
</organism>
<keyword evidence="3" id="KW-1185">Reference proteome</keyword>
<dbReference type="RefSeq" id="WP_184241438.1">
    <property type="nucleotide sequence ID" value="NZ_JACHNA010000001.1"/>
</dbReference>
<protein>
    <submittedName>
        <fullName evidence="2">Threonine/homoserine/homoserine lactone efflux protein</fullName>
    </submittedName>
</protein>
<dbReference type="EMBL" id="JACHNA010000001">
    <property type="protein sequence ID" value="MBB4735768.1"/>
    <property type="molecule type" value="Genomic_DNA"/>
</dbReference>
<sequence length="88" mass="9321">MSRSAQDRAAGWVSPWENGSVLYRRLVLTGSGLFLVGIILSIVGAVLDRSAVSLTALAVLGGGVLVHLSAQLVRLRQAVRRGSQGPRR</sequence>
<reference evidence="2 3" key="1">
    <citation type="submission" date="2020-08" db="EMBL/GenBank/DDBJ databases">
        <title>Sequencing the genomes of 1000 actinobacteria strains.</title>
        <authorList>
            <person name="Klenk H.-P."/>
        </authorList>
    </citation>
    <scope>NUCLEOTIDE SEQUENCE [LARGE SCALE GENOMIC DNA]</scope>
    <source>
        <strain evidence="2 3">DSM 23974</strain>
    </source>
</reference>
<comment type="caution">
    <text evidence="2">The sequence shown here is derived from an EMBL/GenBank/DDBJ whole genome shotgun (WGS) entry which is preliminary data.</text>
</comment>
<feature type="transmembrane region" description="Helical" evidence="1">
    <location>
        <begin position="53"/>
        <end position="73"/>
    </location>
</feature>
<evidence type="ECO:0000313" key="2">
    <source>
        <dbReference type="EMBL" id="MBB4735768.1"/>
    </source>
</evidence>
<dbReference type="Proteomes" id="UP000540191">
    <property type="component" value="Unassembled WGS sequence"/>
</dbReference>
<keyword evidence="1" id="KW-1133">Transmembrane helix</keyword>
<feature type="transmembrane region" description="Helical" evidence="1">
    <location>
        <begin position="26"/>
        <end position="47"/>
    </location>
</feature>
<dbReference type="AlphaFoldDB" id="A0A7W7M3P8"/>
<name>A0A7W7M3P8_9MICC</name>
<gene>
    <name evidence="2" type="ORF">HDA30_001276</name>
</gene>
<accession>A0A7W7M3P8</accession>
<evidence type="ECO:0000313" key="3">
    <source>
        <dbReference type="Proteomes" id="UP000540191"/>
    </source>
</evidence>
<keyword evidence="1" id="KW-0472">Membrane</keyword>